<keyword evidence="2" id="KW-1185">Reference proteome</keyword>
<organism evidence="1 2">
    <name type="scientific">Clostridium subterminale</name>
    <dbReference type="NCBI Taxonomy" id="1550"/>
    <lineage>
        <taxon>Bacteria</taxon>
        <taxon>Bacillati</taxon>
        <taxon>Bacillota</taxon>
        <taxon>Clostridia</taxon>
        <taxon>Eubacteriales</taxon>
        <taxon>Clostridiaceae</taxon>
        <taxon>Clostridium</taxon>
    </lineage>
</organism>
<sequence>MIDRPLKPIKKLHIRILIFRVKELVATMLHPLVISINPRTIPSRRS</sequence>
<name>A0ABP3VX06_CLOSU</name>
<evidence type="ECO:0000313" key="1">
    <source>
        <dbReference type="EMBL" id="GAA0768868.1"/>
    </source>
</evidence>
<dbReference type="Proteomes" id="UP001501047">
    <property type="component" value="Unassembled WGS sequence"/>
</dbReference>
<comment type="caution">
    <text evidence="1">The sequence shown here is derived from an EMBL/GenBank/DDBJ whole genome shotgun (WGS) entry which is preliminary data.</text>
</comment>
<dbReference type="EMBL" id="BAAACI010000001">
    <property type="protein sequence ID" value="GAA0768868.1"/>
    <property type="molecule type" value="Genomic_DNA"/>
</dbReference>
<evidence type="ECO:0000313" key="2">
    <source>
        <dbReference type="Proteomes" id="UP001501047"/>
    </source>
</evidence>
<proteinExistence type="predicted"/>
<reference evidence="2" key="1">
    <citation type="journal article" date="2019" name="Int. J. Syst. Evol. Microbiol.">
        <title>The Global Catalogue of Microorganisms (GCM) 10K type strain sequencing project: providing services to taxonomists for standard genome sequencing and annotation.</title>
        <authorList>
            <consortium name="The Broad Institute Genomics Platform"/>
            <consortium name="The Broad Institute Genome Sequencing Center for Infectious Disease"/>
            <person name="Wu L."/>
            <person name="Ma J."/>
        </authorList>
    </citation>
    <scope>NUCLEOTIDE SEQUENCE [LARGE SCALE GENOMIC DNA]</scope>
    <source>
        <strain evidence="2">JCM 1417</strain>
    </source>
</reference>
<gene>
    <name evidence="1" type="ORF">GCM10008908_09730</name>
</gene>
<accession>A0ABP3VX06</accession>
<protein>
    <submittedName>
        <fullName evidence="1">Uncharacterized protein</fullName>
    </submittedName>
</protein>